<dbReference type="InterPro" id="IPR015943">
    <property type="entry name" value="WD40/YVTN_repeat-like_dom_sf"/>
</dbReference>
<evidence type="ECO:0000256" key="1">
    <source>
        <dbReference type="ARBA" id="ARBA00022574"/>
    </source>
</evidence>
<dbReference type="InterPro" id="IPR051243">
    <property type="entry name" value="PcG_WD-repeat"/>
</dbReference>
<accession>A0A3L6RJX8</accession>
<reference evidence="6" key="1">
    <citation type="journal article" date="2019" name="Nat. Commun.">
        <title>The genome of broomcorn millet.</title>
        <authorList>
            <person name="Zou C."/>
            <person name="Miki D."/>
            <person name="Li D."/>
            <person name="Tang Q."/>
            <person name="Xiao L."/>
            <person name="Rajput S."/>
            <person name="Deng P."/>
            <person name="Jia W."/>
            <person name="Huang R."/>
            <person name="Zhang M."/>
            <person name="Sun Y."/>
            <person name="Hu J."/>
            <person name="Fu X."/>
            <person name="Schnable P.S."/>
            <person name="Li F."/>
            <person name="Zhang H."/>
            <person name="Feng B."/>
            <person name="Zhu X."/>
            <person name="Liu R."/>
            <person name="Schnable J.C."/>
            <person name="Zhu J.-K."/>
            <person name="Zhang H."/>
        </authorList>
    </citation>
    <scope>NUCLEOTIDE SEQUENCE [LARGE SCALE GENOMIC DNA]</scope>
</reference>
<evidence type="ECO:0000256" key="4">
    <source>
        <dbReference type="ARBA" id="ARBA00023163"/>
    </source>
</evidence>
<keyword evidence="3" id="KW-0805">Transcription regulation</keyword>
<dbReference type="EMBL" id="PQIB02000008">
    <property type="protein sequence ID" value="RLN04737.1"/>
    <property type="molecule type" value="Genomic_DNA"/>
</dbReference>
<dbReference type="PANTHER" id="PTHR10253">
    <property type="entry name" value="POLYCOMB PROTEIN"/>
    <property type="match status" value="1"/>
</dbReference>
<dbReference type="OrthoDB" id="1588287at2759"/>
<dbReference type="AlphaFoldDB" id="A0A3L6RJX8"/>
<dbReference type="Gene3D" id="2.130.10.10">
    <property type="entry name" value="YVTN repeat-like/Quinoprotein amine dehydrogenase"/>
    <property type="match status" value="1"/>
</dbReference>
<organism evidence="5 6">
    <name type="scientific">Panicum miliaceum</name>
    <name type="common">Proso millet</name>
    <name type="synonym">Broomcorn millet</name>
    <dbReference type="NCBI Taxonomy" id="4540"/>
    <lineage>
        <taxon>Eukaryota</taxon>
        <taxon>Viridiplantae</taxon>
        <taxon>Streptophyta</taxon>
        <taxon>Embryophyta</taxon>
        <taxon>Tracheophyta</taxon>
        <taxon>Spermatophyta</taxon>
        <taxon>Magnoliopsida</taxon>
        <taxon>Liliopsida</taxon>
        <taxon>Poales</taxon>
        <taxon>Poaceae</taxon>
        <taxon>PACMAD clade</taxon>
        <taxon>Panicoideae</taxon>
        <taxon>Panicodae</taxon>
        <taxon>Paniceae</taxon>
        <taxon>Panicinae</taxon>
        <taxon>Panicum</taxon>
        <taxon>Panicum sect. Panicum</taxon>
    </lineage>
</organism>
<proteinExistence type="predicted"/>
<keyword evidence="1" id="KW-0853">WD repeat</keyword>
<gene>
    <name evidence="5" type="ORF">C2845_PM13G02400</name>
</gene>
<dbReference type="Proteomes" id="UP000275267">
    <property type="component" value="Unassembled WGS sequence"/>
</dbReference>
<evidence type="ECO:0000313" key="5">
    <source>
        <dbReference type="EMBL" id="RLN04737.1"/>
    </source>
</evidence>
<evidence type="ECO:0000256" key="3">
    <source>
        <dbReference type="ARBA" id="ARBA00023015"/>
    </source>
</evidence>
<keyword evidence="6" id="KW-1185">Reference proteome</keyword>
<evidence type="ECO:0000313" key="6">
    <source>
        <dbReference type="Proteomes" id="UP000275267"/>
    </source>
</evidence>
<name>A0A3L6RJX8_PANMI</name>
<protein>
    <submittedName>
        <fullName evidence="5">FIE2</fullName>
    </submittedName>
</protein>
<comment type="caution">
    <text evidence="5">The sequence shown here is derived from an EMBL/GenBank/DDBJ whole genome shotgun (WGS) entry which is preliminary data.</text>
</comment>
<sequence length="124" mass="13964">MVDGVVTVYGNNNDVSECCTSCYLMKKMSRVKSVDNEIVLWEPKTKEQSPGEGSIDILQKYPVPECDIWFIKFSCDFHFNQLAIARSLELVRMAPSGDGMKWIMRAPKTEASAAALPPVAMRDW</sequence>
<evidence type="ECO:0000256" key="2">
    <source>
        <dbReference type="ARBA" id="ARBA00022737"/>
    </source>
</evidence>
<keyword evidence="2" id="KW-0677">Repeat</keyword>
<keyword evidence="4" id="KW-0804">Transcription</keyword>
<dbReference type="STRING" id="4540.A0A3L6RJX8"/>